<dbReference type="SUPFAM" id="SSF54909">
    <property type="entry name" value="Dimeric alpha+beta barrel"/>
    <property type="match status" value="1"/>
</dbReference>
<gene>
    <name evidence="2" type="ORF">BXP70_19165</name>
</gene>
<dbReference type="Proteomes" id="UP000194873">
    <property type="component" value="Unassembled WGS sequence"/>
</dbReference>
<dbReference type="RefSeq" id="WP_086595716.1">
    <property type="nucleotide sequence ID" value="NZ_MTSE01000011.1"/>
</dbReference>
<dbReference type="GO" id="GO:0003824">
    <property type="term" value="F:catalytic activity"/>
    <property type="evidence" value="ECO:0007669"/>
    <property type="project" value="TreeGrafter"/>
</dbReference>
<dbReference type="PROSITE" id="PS51725">
    <property type="entry name" value="ABM"/>
    <property type="match status" value="1"/>
</dbReference>
<comment type="caution">
    <text evidence="2">The sequence shown here is derived from an EMBL/GenBank/DDBJ whole genome shotgun (WGS) entry which is preliminary data.</text>
</comment>
<proteinExistence type="predicted"/>
<dbReference type="Pfam" id="PF03992">
    <property type="entry name" value="ABM"/>
    <property type="match status" value="1"/>
</dbReference>
<dbReference type="PANTHER" id="PTHR33336:SF3">
    <property type="entry name" value="ABM DOMAIN-CONTAINING PROTEIN"/>
    <property type="match status" value="1"/>
</dbReference>
<reference evidence="2 3" key="1">
    <citation type="submission" date="2017-01" db="EMBL/GenBank/DDBJ databases">
        <title>A new Hymenobacter.</title>
        <authorList>
            <person name="Liang Y."/>
            <person name="Feng F."/>
        </authorList>
    </citation>
    <scope>NUCLEOTIDE SEQUENCE [LARGE SCALE GENOMIC DNA]</scope>
    <source>
        <strain evidence="2">MIMBbqt21</strain>
    </source>
</reference>
<evidence type="ECO:0000259" key="1">
    <source>
        <dbReference type="PROSITE" id="PS51725"/>
    </source>
</evidence>
<dbReference type="InterPro" id="IPR007138">
    <property type="entry name" value="ABM_dom"/>
</dbReference>
<evidence type="ECO:0000313" key="3">
    <source>
        <dbReference type="Proteomes" id="UP000194873"/>
    </source>
</evidence>
<dbReference type="PANTHER" id="PTHR33336">
    <property type="entry name" value="QUINOL MONOOXYGENASE YGIN-RELATED"/>
    <property type="match status" value="1"/>
</dbReference>
<sequence>METQTFMLLAEVTVLPEHLAEITALAKATLIPTLREPGCEIFVQTAKQDDPNTLIFFEVFSSEAANQLHLDAPYTQAFFAGVQGKLAQKPTMTLLHHL</sequence>
<keyword evidence="3" id="KW-1185">Reference proteome</keyword>
<dbReference type="InterPro" id="IPR011008">
    <property type="entry name" value="Dimeric_a/b-barrel"/>
</dbReference>
<organism evidence="2 3">
    <name type="scientific">Hymenobacter crusticola</name>
    <dbReference type="NCBI Taxonomy" id="1770526"/>
    <lineage>
        <taxon>Bacteria</taxon>
        <taxon>Pseudomonadati</taxon>
        <taxon>Bacteroidota</taxon>
        <taxon>Cytophagia</taxon>
        <taxon>Cytophagales</taxon>
        <taxon>Hymenobacteraceae</taxon>
        <taxon>Hymenobacter</taxon>
    </lineage>
</organism>
<protein>
    <recommendedName>
        <fullName evidence="1">ABM domain-containing protein</fullName>
    </recommendedName>
</protein>
<dbReference type="Gene3D" id="3.30.70.100">
    <property type="match status" value="1"/>
</dbReference>
<accession>A0A243WA86</accession>
<name>A0A243WA86_9BACT</name>
<feature type="domain" description="ABM" evidence="1">
    <location>
        <begin position="6"/>
        <end position="94"/>
    </location>
</feature>
<dbReference type="EMBL" id="MTSE01000011">
    <property type="protein sequence ID" value="OUJ72372.1"/>
    <property type="molecule type" value="Genomic_DNA"/>
</dbReference>
<evidence type="ECO:0000313" key="2">
    <source>
        <dbReference type="EMBL" id="OUJ72372.1"/>
    </source>
</evidence>
<dbReference type="InterPro" id="IPR050744">
    <property type="entry name" value="AI-2_Isomerase_LsrG"/>
</dbReference>
<dbReference type="AlphaFoldDB" id="A0A243WA86"/>
<dbReference type="OrthoDB" id="676007at2"/>